<reference evidence="1 2" key="1">
    <citation type="submission" date="2006-02" db="EMBL/GenBank/DDBJ databases">
        <authorList>
            <person name="Pinhassi J."/>
            <person name="Pedros-Alio C."/>
            <person name="Ferriera S."/>
            <person name="Johnson J."/>
            <person name="Kravitz S."/>
            <person name="Halpern A."/>
            <person name="Remington K."/>
            <person name="Beeson K."/>
            <person name="Tran B."/>
            <person name="Rogers Y.-H."/>
            <person name="Friedman R."/>
            <person name="Venter J.C."/>
        </authorList>
    </citation>
    <scope>NUCLEOTIDE SEQUENCE [LARGE SCALE GENOMIC DNA]</scope>
    <source>
        <strain evidence="1 2">MED297</strain>
    </source>
</reference>
<dbReference type="AlphaFoldDB" id="A4BC29"/>
<dbReference type="EMBL" id="AAOE01000004">
    <property type="protein sequence ID" value="EAR10514.1"/>
    <property type="molecule type" value="Genomic_DNA"/>
</dbReference>
<dbReference type="OrthoDB" id="9793805at2"/>
<dbReference type="Pfam" id="PF13528">
    <property type="entry name" value="Glyco_trans_1_3"/>
    <property type="match status" value="1"/>
</dbReference>
<dbReference type="SUPFAM" id="SSF53756">
    <property type="entry name" value="UDP-Glycosyltransferase/glycogen phosphorylase"/>
    <property type="match status" value="1"/>
</dbReference>
<evidence type="ECO:0000313" key="1">
    <source>
        <dbReference type="EMBL" id="EAR10514.1"/>
    </source>
</evidence>
<dbReference type="HOGENOM" id="CLU_048991_0_0_6"/>
<evidence type="ECO:0008006" key="3">
    <source>
        <dbReference type="Google" id="ProtNLM"/>
    </source>
</evidence>
<dbReference type="InterPro" id="IPR005262">
    <property type="entry name" value="MJ1255-like"/>
</dbReference>
<gene>
    <name evidence="1" type="ORF">MED297_01795</name>
</gene>
<dbReference type="RefSeq" id="WP_008046851.1">
    <property type="nucleotide sequence ID" value="NZ_CH724153.1"/>
</dbReference>
<dbReference type="NCBIfam" id="TIGR00661">
    <property type="entry name" value="MJ1255"/>
    <property type="match status" value="1"/>
</dbReference>
<dbReference type="Gene3D" id="3.40.50.2000">
    <property type="entry name" value="Glycogen Phosphorylase B"/>
    <property type="match status" value="1"/>
</dbReference>
<dbReference type="Proteomes" id="UP000005953">
    <property type="component" value="Unassembled WGS sequence"/>
</dbReference>
<proteinExistence type="predicted"/>
<dbReference type="STRING" id="314283.MED297_01795"/>
<evidence type="ECO:0000313" key="2">
    <source>
        <dbReference type="Proteomes" id="UP000005953"/>
    </source>
</evidence>
<sequence length="355" mass="39123">MKLLYGVQGTGNGHITRARAMQAALAVKGIEVDWVFSGRERSKFFDMEAFGDFKVFKGLTFATKSGKIDLLKTFAEASLGQMYQDIRTLDLSQYDLAVTDFEPVVAWAAKKQGLPCIGIGHQYAFDHDIPKAAHSFASDAIMKWFAPVSLGVGVHWHHFNQPILPPIIEADHPTDVVRVNRTLVYLPFEHSASVLKTLQSVDHAFVFHCADIEPGRYSNVVVKGFSRDGFKDSLHATDGVICNAGFELASEALSLGRRLMVKPLKGQMEQSSNALALSQLGLGLSTRSIDTASLQRFLAQAVVCQVNYPDVPELLARWLMTFPEQSLDELVKVAWQGVELPQVASPHDRQPALTA</sequence>
<comment type="caution">
    <text evidence="1">The sequence shown here is derived from an EMBL/GenBank/DDBJ whole genome shotgun (WGS) entry which is preliminary data.</text>
</comment>
<protein>
    <recommendedName>
        <fullName evidence="3">Glycosyltransferase</fullName>
    </recommendedName>
</protein>
<keyword evidence="2" id="KW-1185">Reference proteome</keyword>
<name>A4BC29_9GAMM</name>
<organism evidence="1 2">
    <name type="scientific">Reinekea blandensis MED297</name>
    <dbReference type="NCBI Taxonomy" id="314283"/>
    <lineage>
        <taxon>Bacteria</taxon>
        <taxon>Pseudomonadati</taxon>
        <taxon>Pseudomonadota</taxon>
        <taxon>Gammaproteobacteria</taxon>
        <taxon>Oceanospirillales</taxon>
        <taxon>Saccharospirillaceae</taxon>
        <taxon>Reinekea</taxon>
    </lineage>
</organism>
<accession>A4BC29</accession>